<comment type="caution">
    <text evidence="3">The sequence shown here is derived from an EMBL/GenBank/DDBJ whole genome shotgun (WGS) entry which is preliminary data.</text>
</comment>
<name>A0A1F5LE24_PENAI</name>
<dbReference type="GeneID" id="34577821"/>
<evidence type="ECO:0000259" key="2">
    <source>
        <dbReference type="PROSITE" id="PS50157"/>
    </source>
</evidence>
<dbReference type="Gene3D" id="3.30.160.60">
    <property type="entry name" value="Classic Zinc Finger"/>
    <property type="match status" value="2"/>
</dbReference>
<feature type="domain" description="C2H2-type" evidence="2">
    <location>
        <begin position="190"/>
        <end position="213"/>
    </location>
</feature>
<dbReference type="InterPro" id="IPR013087">
    <property type="entry name" value="Znf_C2H2_type"/>
</dbReference>
<dbReference type="AlphaFoldDB" id="A0A1F5LE24"/>
<dbReference type="RefSeq" id="XP_022486919.1">
    <property type="nucleotide sequence ID" value="XM_022633087.1"/>
</dbReference>
<dbReference type="EMBL" id="LXJU01000013">
    <property type="protein sequence ID" value="OGE51474.1"/>
    <property type="molecule type" value="Genomic_DNA"/>
</dbReference>
<keyword evidence="4" id="KW-1185">Reference proteome</keyword>
<gene>
    <name evidence="3" type="ORF">PENARI_c013G00091</name>
</gene>
<evidence type="ECO:0000313" key="3">
    <source>
        <dbReference type="EMBL" id="OGE51474.1"/>
    </source>
</evidence>
<keyword evidence="1" id="KW-0863">Zinc-finger</keyword>
<keyword evidence="1" id="KW-0862">Zinc</keyword>
<dbReference type="PROSITE" id="PS00028">
    <property type="entry name" value="ZINC_FINGER_C2H2_1"/>
    <property type="match status" value="1"/>
</dbReference>
<dbReference type="SUPFAM" id="SSF57667">
    <property type="entry name" value="beta-beta-alpha zinc fingers"/>
    <property type="match status" value="1"/>
</dbReference>
<keyword evidence="1" id="KW-0479">Metal-binding</keyword>
<dbReference type="InterPro" id="IPR036236">
    <property type="entry name" value="Znf_C2H2_sf"/>
</dbReference>
<dbReference type="OrthoDB" id="654211at2759"/>
<evidence type="ECO:0000313" key="4">
    <source>
        <dbReference type="Proteomes" id="UP000177622"/>
    </source>
</evidence>
<organism evidence="3 4">
    <name type="scientific">Penicillium arizonense</name>
    <dbReference type="NCBI Taxonomy" id="1835702"/>
    <lineage>
        <taxon>Eukaryota</taxon>
        <taxon>Fungi</taxon>
        <taxon>Dikarya</taxon>
        <taxon>Ascomycota</taxon>
        <taxon>Pezizomycotina</taxon>
        <taxon>Eurotiomycetes</taxon>
        <taxon>Eurotiomycetidae</taxon>
        <taxon>Eurotiales</taxon>
        <taxon>Aspergillaceae</taxon>
        <taxon>Penicillium</taxon>
    </lineage>
</organism>
<evidence type="ECO:0000256" key="1">
    <source>
        <dbReference type="PROSITE-ProRule" id="PRU00042"/>
    </source>
</evidence>
<dbReference type="SMART" id="SM00355">
    <property type="entry name" value="ZnF_C2H2"/>
    <property type="match status" value="2"/>
</dbReference>
<dbReference type="STRING" id="1835702.A0A1F5LE24"/>
<reference evidence="3 4" key="1">
    <citation type="journal article" date="2016" name="Sci. Rep.">
        <title>Penicillium arizonense, a new, genome sequenced fungal species, reveals a high chemical diversity in secreted metabolites.</title>
        <authorList>
            <person name="Grijseels S."/>
            <person name="Nielsen J.C."/>
            <person name="Randelovic M."/>
            <person name="Nielsen J."/>
            <person name="Nielsen K.F."/>
            <person name="Workman M."/>
            <person name="Frisvad J.C."/>
        </authorList>
    </citation>
    <scope>NUCLEOTIDE SEQUENCE [LARGE SCALE GENOMIC DNA]</scope>
    <source>
        <strain evidence="3 4">CBS 141311</strain>
    </source>
</reference>
<dbReference type="GO" id="GO:0008270">
    <property type="term" value="F:zinc ion binding"/>
    <property type="evidence" value="ECO:0007669"/>
    <property type="project" value="UniProtKB-KW"/>
</dbReference>
<protein>
    <recommendedName>
        <fullName evidence="2">C2H2-type domain-containing protein</fullName>
    </recommendedName>
</protein>
<proteinExistence type="predicted"/>
<sequence length="217" mass="24568">MDSLVMPDQSTWSAENFEFGQSAYTHQPPTFMIEELSMMPAELSLDHSPMQTPYSQDYSKVLQSYIWTDLGFQCFNPNATLRPQIRDDRAESSAVGYLGPGHTTCQILSVPIPSVHEVPQSKANKEYCIKDKNPRGRSGVFKPKQDVVRLRKSHGYATCNWKDCAYSGTFSSKGALMRHIDTQHVAPRSVDCTKCDKLFSRKDNMTEHLGRVHRECA</sequence>
<dbReference type="Pfam" id="PF00096">
    <property type="entry name" value="zf-C2H2"/>
    <property type="match status" value="1"/>
</dbReference>
<dbReference type="PROSITE" id="PS50157">
    <property type="entry name" value="ZINC_FINGER_C2H2_2"/>
    <property type="match status" value="1"/>
</dbReference>
<dbReference type="Proteomes" id="UP000177622">
    <property type="component" value="Unassembled WGS sequence"/>
</dbReference>
<accession>A0A1F5LE24</accession>